<protein>
    <submittedName>
        <fullName evidence="1">Uncharacterized protein</fullName>
    </submittedName>
</protein>
<dbReference type="EMBL" id="AP018586">
    <property type="protein sequence ID" value="BBD92283.1"/>
    <property type="molecule type" value="Genomic_DNA"/>
</dbReference>
<accession>A0ABN5W3J1</accession>
<dbReference type="RefSeq" id="WP_002443314.1">
    <property type="nucleotide sequence ID" value="NZ_AP018585.1"/>
</dbReference>
<dbReference type="GeneID" id="58050983"/>
<organism evidence="1 2">
    <name type="scientific">Staphylococcus caprae</name>
    <dbReference type="NCBI Taxonomy" id="29380"/>
    <lineage>
        <taxon>Bacteria</taxon>
        <taxon>Bacillati</taxon>
        <taxon>Bacillota</taxon>
        <taxon>Bacilli</taxon>
        <taxon>Bacillales</taxon>
        <taxon>Staphylococcaceae</taxon>
        <taxon>Staphylococcus</taxon>
    </lineage>
</organism>
<keyword evidence="2" id="KW-1185">Reference proteome</keyword>
<dbReference type="Proteomes" id="UP000274772">
    <property type="component" value="Chromosome"/>
</dbReference>
<evidence type="ECO:0000313" key="1">
    <source>
        <dbReference type="EMBL" id="BBD92283.1"/>
    </source>
</evidence>
<sequence length="307" mass="36174">MSNVIPFPQSEQKIITKIKNAQHNHDYEEMYDLFETYERHFELTEDLALKKCWMLNQMSSFLELREEAIILLKRGLSCYDDLMIYYVKSLNGLGQYYQTVEVINQIIDEVRDHKTRMALFPLKEYAQSKLDEDRQMISSSLAKFEDYNSREQTALVLQLIDNGHYQFKESVAHLLSILKLPHNIMSLMLEYLRFAEYDNEIVIRKYGQEVSVIPSNLTGLEHTTMKETVIPQVIQRLEEGALHIVDEAHHIMNNHSILLYPLEIKSLYHIDEWINAYDVYFKSLIGIEITVENLNTLEFIKSLDIEN</sequence>
<proteinExistence type="predicted"/>
<gene>
    <name evidence="1" type="ORF">JMUB590_1225</name>
</gene>
<name>A0ABN5W3J1_9STAP</name>
<reference evidence="1 2" key="1">
    <citation type="submission" date="2018-05" db="EMBL/GenBank/DDBJ databases">
        <title>Complete genome sequencing of three human clinical isolates of Staphylococcus caprae reveals virulence factors similar to those of S. epidermidis and S. capitis.</title>
        <authorList>
            <person name="Watanabe S."/>
            <person name="Cui L."/>
        </authorList>
    </citation>
    <scope>NUCLEOTIDE SEQUENCE [LARGE SCALE GENOMIC DNA]</scope>
    <source>
        <strain evidence="1 2">JMUB590</strain>
    </source>
</reference>
<evidence type="ECO:0000313" key="2">
    <source>
        <dbReference type="Proteomes" id="UP000274772"/>
    </source>
</evidence>